<protein>
    <submittedName>
        <fullName evidence="6">DNA-binding transcriptional regulator, LysR family</fullName>
    </submittedName>
</protein>
<dbReference type="Pfam" id="PF03466">
    <property type="entry name" value="LysR_substrate"/>
    <property type="match status" value="1"/>
</dbReference>
<evidence type="ECO:0000256" key="2">
    <source>
        <dbReference type="ARBA" id="ARBA00023015"/>
    </source>
</evidence>
<keyword evidence="4" id="KW-0804">Transcription</keyword>
<dbReference type="NCBIfam" id="NF008095">
    <property type="entry name" value="PRK10837.1"/>
    <property type="match status" value="1"/>
</dbReference>
<dbReference type="Proteomes" id="UP000199002">
    <property type="component" value="Unassembled WGS sequence"/>
</dbReference>
<dbReference type="PRINTS" id="PR00039">
    <property type="entry name" value="HTHLYSR"/>
</dbReference>
<dbReference type="PANTHER" id="PTHR30126:SF94">
    <property type="entry name" value="LYSR FAMILY TRANSCRIPTIONAL REGULATOR"/>
    <property type="match status" value="1"/>
</dbReference>
<dbReference type="InterPro" id="IPR005119">
    <property type="entry name" value="LysR_subst-bd"/>
</dbReference>
<dbReference type="RefSeq" id="WP_092699700.1">
    <property type="nucleotide sequence ID" value="NZ_FNQJ01000024.1"/>
</dbReference>
<evidence type="ECO:0000313" key="6">
    <source>
        <dbReference type="EMBL" id="SEA71003.1"/>
    </source>
</evidence>
<evidence type="ECO:0000256" key="4">
    <source>
        <dbReference type="ARBA" id="ARBA00023163"/>
    </source>
</evidence>
<evidence type="ECO:0000256" key="3">
    <source>
        <dbReference type="ARBA" id="ARBA00023125"/>
    </source>
</evidence>
<dbReference type="SUPFAM" id="SSF46785">
    <property type="entry name" value="Winged helix' DNA-binding domain"/>
    <property type="match status" value="1"/>
</dbReference>
<evidence type="ECO:0000313" key="7">
    <source>
        <dbReference type="Proteomes" id="UP000199002"/>
    </source>
</evidence>
<dbReference type="GO" id="GO:0000976">
    <property type="term" value="F:transcription cis-regulatory region binding"/>
    <property type="evidence" value="ECO:0007669"/>
    <property type="project" value="TreeGrafter"/>
</dbReference>
<dbReference type="Gene3D" id="1.10.10.10">
    <property type="entry name" value="Winged helix-like DNA-binding domain superfamily/Winged helix DNA-binding domain"/>
    <property type="match status" value="1"/>
</dbReference>
<keyword evidence="7" id="KW-1185">Reference proteome</keyword>
<feature type="domain" description="HTH lysR-type" evidence="5">
    <location>
        <begin position="3"/>
        <end position="60"/>
    </location>
</feature>
<dbReference type="GeneID" id="34232470"/>
<dbReference type="Pfam" id="PF00126">
    <property type="entry name" value="HTH_1"/>
    <property type="match status" value="1"/>
</dbReference>
<gene>
    <name evidence="6" type="ORF">SAMN05421875_12440</name>
</gene>
<evidence type="ECO:0000259" key="5">
    <source>
        <dbReference type="PROSITE" id="PS50931"/>
    </source>
</evidence>
<dbReference type="InterPro" id="IPR036390">
    <property type="entry name" value="WH_DNA-bd_sf"/>
</dbReference>
<keyword evidence="3 6" id="KW-0238">DNA-binding</keyword>
<dbReference type="CDD" id="cd08420">
    <property type="entry name" value="PBP2_CysL_like"/>
    <property type="match status" value="1"/>
</dbReference>
<evidence type="ECO:0000256" key="1">
    <source>
        <dbReference type="ARBA" id="ARBA00009437"/>
    </source>
</evidence>
<dbReference type="AlphaFoldDB" id="A0A1H4DDT6"/>
<proteinExistence type="inferred from homology"/>
<keyword evidence="2" id="KW-0805">Transcription regulation</keyword>
<dbReference type="PANTHER" id="PTHR30126">
    <property type="entry name" value="HTH-TYPE TRANSCRIPTIONAL REGULATOR"/>
    <property type="match status" value="1"/>
</dbReference>
<comment type="similarity">
    <text evidence="1">Belongs to the LysR transcriptional regulatory family.</text>
</comment>
<dbReference type="InterPro" id="IPR036388">
    <property type="entry name" value="WH-like_DNA-bd_sf"/>
</dbReference>
<dbReference type="InterPro" id="IPR000847">
    <property type="entry name" value="LysR_HTH_N"/>
</dbReference>
<accession>A0A1H4DDT6</accession>
<dbReference type="PROSITE" id="PS50931">
    <property type="entry name" value="HTH_LYSR"/>
    <property type="match status" value="1"/>
</dbReference>
<organism evidence="6 7">
    <name type="scientific">Acidovorax soli</name>
    <dbReference type="NCBI Taxonomy" id="592050"/>
    <lineage>
        <taxon>Bacteria</taxon>
        <taxon>Pseudomonadati</taxon>
        <taxon>Pseudomonadota</taxon>
        <taxon>Betaproteobacteria</taxon>
        <taxon>Burkholderiales</taxon>
        <taxon>Comamonadaceae</taxon>
        <taxon>Acidovorax</taxon>
    </lineage>
</organism>
<reference evidence="7" key="1">
    <citation type="submission" date="2016-10" db="EMBL/GenBank/DDBJ databases">
        <authorList>
            <person name="Varghese N."/>
            <person name="Submissions S."/>
        </authorList>
    </citation>
    <scope>NUCLEOTIDE SEQUENCE [LARGE SCALE GENOMIC DNA]</scope>
    <source>
        <strain evidence="7">DSM 25157</strain>
    </source>
</reference>
<dbReference type="Gene3D" id="3.40.190.290">
    <property type="match status" value="1"/>
</dbReference>
<dbReference type="SUPFAM" id="SSF53850">
    <property type="entry name" value="Periplasmic binding protein-like II"/>
    <property type="match status" value="1"/>
</dbReference>
<sequence length="316" mass="34098">MRLTLRQLLIFTAVADTGTTTAAGERVSLSQSATSGALNELESLLGARLFDRIGKRLLLNDNGRALLPQARALLDGAQEIESRFGLGSTGTATAPLVTRLRVGASTTIGNYVLPALIAGYRKAWPGAAVDVVIGNTREVAAAVTRLEVDIGLIEGPCHETELRVSPWLQDELVIVAAPTHALVQPGAQARVSLKALRQASWLLREPGSGTREAVEHVLLPHLHHLDGDMQPGSTEAIKQAAAEGLGLACLSLCAVQDLVTLGRLVVLRTTLPRLTRRFYLVHHQKKRLSGNLQRFVAHCERLEMESPWLPTKNPTN</sequence>
<name>A0A1H4DDT6_9BURK</name>
<dbReference type="STRING" id="592050.SAMN05421875_12440"/>
<dbReference type="EMBL" id="FNQJ01000024">
    <property type="protein sequence ID" value="SEA71003.1"/>
    <property type="molecule type" value="Genomic_DNA"/>
</dbReference>
<dbReference type="GO" id="GO:0003700">
    <property type="term" value="F:DNA-binding transcription factor activity"/>
    <property type="evidence" value="ECO:0007669"/>
    <property type="project" value="InterPro"/>
</dbReference>